<sequence>HVANTLPLTSASTSTQRAPDFVEGRVASGAGILVAEPIRKKFIDGWKTHVPLHFLTDKYCSFSNRASTKEINNTWALDTSGNAIISVAKELDHEPELRLSFEDWFQAQSRLLELIATHLSPRLHAAWSVHFENIIRHPNRSLNWSAWLEYDSLIRRRTRYEDFDPSIFHLTIWNEIESKHIANRAIAAVQTQFMGKAPTQTSLANNRGHPYAEGTKSFRTDTPRCFVCGSVDPNHKSRSCNSRRLANGKPVIILSKEPGAPRRDRQGNAYCFPFNGARGCEESGNCHNGKHWCTLCGGRDGRHNAQNCSSL</sequence>
<dbReference type="Proteomes" id="UP001221142">
    <property type="component" value="Unassembled WGS sequence"/>
</dbReference>
<evidence type="ECO:0000313" key="1">
    <source>
        <dbReference type="EMBL" id="KAJ7636485.1"/>
    </source>
</evidence>
<dbReference type="AlphaFoldDB" id="A0AAD7C1B1"/>
<organism evidence="1 2">
    <name type="scientific">Roridomyces roridus</name>
    <dbReference type="NCBI Taxonomy" id="1738132"/>
    <lineage>
        <taxon>Eukaryota</taxon>
        <taxon>Fungi</taxon>
        <taxon>Dikarya</taxon>
        <taxon>Basidiomycota</taxon>
        <taxon>Agaricomycotina</taxon>
        <taxon>Agaricomycetes</taxon>
        <taxon>Agaricomycetidae</taxon>
        <taxon>Agaricales</taxon>
        <taxon>Marasmiineae</taxon>
        <taxon>Mycenaceae</taxon>
        <taxon>Roridomyces</taxon>
    </lineage>
</organism>
<evidence type="ECO:0000313" key="2">
    <source>
        <dbReference type="Proteomes" id="UP001221142"/>
    </source>
</evidence>
<feature type="non-terminal residue" evidence="1">
    <location>
        <position position="1"/>
    </location>
</feature>
<dbReference type="EMBL" id="JARKIF010000006">
    <property type="protein sequence ID" value="KAJ7636485.1"/>
    <property type="molecule type" value="Genomic_DNA"/>
</dbReference>
<reference evidence="1" key="1">
    <citation type="submission" date="2023-03" db="EMBL/GenBank/DDBJ databases">
        <title>Massive genome expansion in bonnet fungi (Mycena s.s.) driven by repeated elements and novel gene families across ecological guilds.</title>
        <authorList>
            <consortium name="Lawrence Berkeley National Laboratory"/>
            <person name="Harder C.B."/>
            <person name="Miyauchi S."/>
            <person name="Viragh M."/>
            <person name="Kuo A."/>
            <person name="Thoen E."/>
            <person name="Andreopoulos B."/>
            <person name="Lu D."/>
            <person name="Skrede I."/>
            <person name="Drula E."/>
            <person name="Henrissat B."/>
            <person name="Morin E."/>
            <person name="Kohler A."/>
            <person name="Barry K."/>
            <person name="LaButti K."/>
            <person name="Morin E."/>
            <person name="Salamov A."/>
            <person name="Lipzen A."/>
            <person name="Mereny Z."/>
            <person name="Hegedus B."/>
            <person name="Baldrian P."/>
            <person name="Stursova M."/>
            <person name="Weitz H."/>
            <person name="Taylor A."/>
            <person name="Grigoriev I.V."/>
            <person name="Nagy L.G."/>
            <person name="Martin F."/>
            <person name="Kauserud H."/>
        </authorList>
    </citation>
    <scope>NUCLEOTIDE SEQUENCE</scope>
    <source>
        <strain evidence="1">9284</strain>
    </source>
</reference>
<keyword evidence="2" id="KW-1185">Reference proteome</keyword>
<gene>
    <name evidence="1" type="ORF">FB45DRAFT_741687</name>
</gene>
<comment type="caution">
    <text evidence="1">The sequence shown here is derived from an EMBL/GenBank/DDBJ whole genome shotgun (WGS) entry which is preliminary data.</text>
</comment>
<protein>
    <submittedName>
        <fullName evidence="1">Uncharacterized protein</fullName>
    </submittedName>
</protein>
<accession>A0AAD7C1B1</accession>
<name>A0AAD7C1B1_9AGAR</name>
<proteinExistence type="predicted"/>